<dbReference type="AlphaFoldDB" id="A0A059NZ75"/>
<keyword evidence="3" id="KW-1185">Reference proteome</keyword>
<reference evidence="2 3" key="2">
    <citation type="submission" date="2014-05" db="EMBL/GenBank/DDBJ databases">
        <title>Draft genome sequence of Halobacillus karajensis HK-03.</title>
        <authorList>
            <person name="Khelaifia S."/>
            <person name="Croce O."/>
            <person name="Lagier J.C."/>
            <person name="Raoult D."/>
        </authorList>
    </citation>
    <scope>NUCLEOTIDE SEQUENCE [LARGE SCALE GENOMIC DNA]</scope>
    <source>
        <strain evidence="2 3">HD-03</strain>
    </source>
</reference>
<evidence type="ECO:0000259" key="1">
    <source>
        <dbReference type="SMART" id="SM00914"/>
    </source>
</evidence>
<evidence type="ECO:0000313" key="2">
    <source>
        <dbReference type="EMBL" id="CDQ24801.1"/>
    </source>
</evidence>
<reference evidence="3" key="1">
    <citation type="submission" date="2014-03" db="EMBL/GenBank/DDBJ databases">
        <authorList>
            <person name="Urmite Genomes U."/>
        </authorList>
    </citation>
    <scope>NUCLEOTIDE SEQUENCE [LARGE SCALE GENOMIC DNA]</scope>
    <source>
        <strain evidence="3">HD-03</strain>
    </source>
</reference>
<dbReference type="Proteomes" id="UP000028868">
    <property type="component" value="Unassembled WGS sequence"/>
</dbReference>
<feature type="domain" description="IDEAL" evidence="1">
    <location>
        <begin position="38"/>
        <end position="74"/>
    </location>
</feature>
<accession>A0A059NZ75</accession>
<dbReference type="RefSeq" id="WP_035510034.1">
    <property type="nucleotide sequence ID" value="NZ_CCDH010000003.1"/>
</dbReference>
<dbReference type="Pfam" id="PF08858">
    <property type="entry name" value="IDEAL"/>
    <property type="match status" value="1"/>
</dbReference>
<comment type="caution">
    <text evidence="2">The sequence shown here is derived from an EMBL/GenBank/DDBJ whole genome shotgun (WGS) entry which is preliminary data.</text>
</comment>
<dbReference type="SMART" id="SM00914">
    <property type="entry name" value="IDEAL"/>
    <property type="match status" value="1"/>
</dbReference>
<name>A0A059NZ75_9BACI</name>
<sequence>MRKQKIDYVIRRHPKYKGKEITAKRELSFGIQLASRLLLDQLSYQFNKERLDKEINQAIDNDDREAFERLSYQYQPFTWE</sequence>
<proteinExistence type="predicted"/>
<organism evidence="2 3">
    <name type="scientific">Halobacillus karajensis</name>
    <dbReference type="NCBI Taxonomy" id="195088"/>
    <lineage>
        <taxon>Bacteria</taxon>
        <taxon>Bacillati</taxon>
        <taxon>Bacillota</taxon>
        <taxon>Bacilli</taxon>
        <taxon>Bacillales</taxon>
        <taxon>Bacillaceae</taxon>
        <taxon>Halobacillus</taxon>
    </lineage>
</organism>
<gene>
    <name evidence="2" type="ORF">BN983_03100</name>
</gene>
<dbReference type="OrthoDB" id="2691639at2"/>
<dbReference type="Gene3D" id="4.10.810.10">
    <property type="entry name" value="Virus Scaffolding Protein, Chain A"/>
    <property type="match status" value="1"/>
</dbReference>
<dbReference type="InterPro" id="IPR014957">
    <property type="entry name" value="IDEAL_dom"/>
</dbReference>
<dbReference type="EMBL" id="CCDI010000004">
    <property type="protein sequence ID" value="CDQ24801.1"/>
    <property type="molecule type" value="Genomic_DNA"/>
</dbReference>
<dbReference type="InterPro" id="IPR027393">
    <property type="entry name" value="Virus_scaffolding_prot_C"/>
</dbReference>
<protein>
    <recommendedName>
        <fullName evidence="1">IDEAL domain-containing protein</fullName>
    </recommendedName>
</protein>
<evidence type="ECO:0000313" key="3">
    <source>
        <dbReference type="Proteomes" id="UP000028868"/>
    </source>
</evidence>